<dbReference type="PANTHER" id="PTHR39324:SF1">
    <property type="entry name" value="CALCIUM DODECIN"/>
    <property type="match status" value="1"/>
</dbReference>
<accession>A0A8J7M9D8</accession>
<dbReference type="InterPro" id="IPR036694">
    <property type="entry name" value="Dodecin-like_sf"/>
</dbReference>
<dbReference type="RefSeq" id="WP_200610527.1">
    <property type="nucleotide sequence ID" value="NZ_JAEHHL010000007.1"/>
</dbReference>
<name>A0A8J7M9D8_9RHOB</name>
<dbReference type="PANTHER" id="PTHR39324">
    <property type="entry name" value="CALCIUM DODECIN"/>
    <property type="match status" value="1"/>
</dbReference>
<feature type="region of interest" description="Disordered" evidence="1">
    <location>
        <begin position="1"/>
        <end position="22"/>
    </location>
</feature>
<dbReference type="EMBL" id="JAEHHL010000007">
    <property type="protein sequence ID" value="MBK0400143.1"/>
    <property type="molecule type" value="Genomic_DNA"/>
</dbReference>
<evidence type="ECO:0000313" key="3">
    <source>
        <dbReference type="Proteomes" id="UP000655420"/>
    </source>
</evidence>
<dbReference type="Proteomes" id="UP000655420">
    <property type="component" value="Unassembled WGS sequence"/>
</dbReference>
<dbReference type="Gene3D" id="3.30.1660.10">
    <property type="entry name" value="Flavin-binding protein dodecin"/>
    <property type="match status" value="1"/>
</dbReference>
<dbReference type="InterPro" id="IPR025543">
    <property type="entry name" value="Dodecin-like"/>
</dbReference>
<evidence type="ECO:0000313" key="2">
    <source>
        <dbReference type="EMBL" id="MBK0400143.1"/>
    </source>
</evidence>
<organism evidence="2 3">
    <name type="scientific">Thermohalobaculum xanthum</name>
    <dbReference type="NCBI Taxonomy" id="2753746"/>
    <lineage>
        <taxon>Bacteria</taxon>
        <taxon>Pseudomonadati</taxon>
        <taxon>Pseudomonadota</taxon>
        <taxon>Alphaproteobacteria</taxon>
        <taxon>Rhodobacterales</taxon>
        <taxon>Paracoccaceae</taxon>
        <taxon>Thermohalobaculum</taxon>
    </lineage>
</organism>
<dbReference type="Pfam" id="PF07311">
    <property type="entry name" value="Dodecin"/>
    <property type="match status" value="1"/>
</dbReference>
<dbReference type="InterPro" id="IPR009923">
    <property type="entry name" value="Dodecin"/>
</dbReference>
<reference evidence="2" key="1">
    <citation type="submission" date="2020-12" db="EMBL/GenBank/DDBJ databases">
        <title>Bacterial taxonomy.</title>
        <authorList>
            <person name="Pan X."/>
        </authorList>
    </citation>
    <scope>NUCLEOTIDE SEQUENCE</scope>
    <source>
        <strain evidence="2">M0105</strain>
    </source>
</reference>
<comment type="caution">
    <text evidence="2">The sequence shown here is derived from an EMBL/GenBank/DDBJ whole genome shotgun (WGS) entry which is preliminary data.</text>
</comment>
<evidence type="ECO:0000256" key="1">
    <source>
        <dbReference type="SAM" id="MobiDB-lite"/>
    </source>
</evidence>
<gene>
    <name evidence="2" type="ORF">H0I76_13170</name>
</gene>
<dbReference type="SUPFAM" id="SSF89807">
    <property type="entry name" value="Dodecin-like"/>
    <property type="match status" value="1"/>
</dbReference>
<proteinExistence type="predicted"/>
<sequence>MSVARTTEITATSPKGFEDASRKGIERATRTLRNVRSAWIKEQEVVLEGDAVDHYKVTMKVTFILDD</sequence>
<dbReference type="AlphaFoldDB" id="A0A8J7M9D8"/>
<feature type="compositionally biased region" description="Polar residues" evidence="1">
    <location>
        <begin position="1"/>
        <end position="13"/>
    </location>
</feature>
<protein>
    <submittedName>
        <fullName evidence="2">Dodecin domain-containing protein</fullName>
    </submittedName>
</protein>
<keyword evidence="3" id="KW-1185">Reference proteome</keyword>